<dbReference type="GO" id="GO:0009425">
    <property type="term" value="C:bacterial-type flagellum basal body"/>
    <property type="evidence" value="ECO:0007669"/>
    <property type="project" value="UniProtKB-SubCell"/>
</dbReference>
<comment type="caution">
    <text evidence="8">The sequence shown here is derived from an EMBL/GenBank/DDBJ whole genome shotgun (WGS) entry which is preliminary data.</text>
</comment>
<dbReference type="RefSeq" id="WP_048571122.1">
    <property type="nucleotide sequence ID" value="NZ_LFVU01000027.1"/>
</dbReference>
<dbReference type="OrthoDB" id="9804559at2"/>
<protein>
    <recommendedName>
        <fullName evidence="4">Flagellar hook protein FlgE</fullName>
    </recommendedName>
</protein>
<dbReference type="PANTHER" id="PTHR30435:SF1">
    <property type="entry name" value="FLAGELLAR HOOK PROTEIN FLGE"/>
    <property type="match status" value="1"/>
</dbReference>
<feature type="domain" description="Flagellar hook protein FlgE/F/G-like D1" evidence="7">
    <location>
        <begin position="95"/>
        <end position="164"/>
    </location>
</feature>
<dbReference type="EMBL" id="LFVU01000027">
    <property type="protein sequence ID" value="KMT21707.1"/>
    <property type="molecule type" value="Genomic_DNA"/>
</dbReference>
<evidence type="ECO:0000256" key="3">
    <source>
        <dbReference type="ARBA" id="ARBA00023143"/>
    </source>
</evidence>
<dbReference type="InterPro" id="IPR053967">
    <property type="entry name" value="LlgE_F_G-like_D1"/>
</dbReference>
<dbReference type="GO" id="GO:0071978">
    <property type="term" value="P:bacterial-type flagellum-dependent swarming motility"/>
    <property type="evidence" value="ECO:0007669"/>
    <property type="project" value="TreeGrafter"/>
</dbReference>
<reference evidence="8 9" key="1">
    <citation type="submission" date="2015-06" db="EMBL/GenBank/DDBJ databases">
        <title>Draft genome sequence of the purine-degrading Clostridium cylindrosporum HC-1 (DSM 605).</title>
        <authorList>
            <person name="Poehlein A."/>
            <person name="Schiel-Bengelsdorf B."/>
            <person name="Bengelsdorf F."/>
            <person name="Daniel R."/>
            <person name="Duerre P."/>
        </authorList>
    </citation>
    <scope>NUCLEOTIDE SEQUENCE [LARGE SCALE GENOMIC DNA]</scope>
    <source>
        <strain evidence="8 9">DSM 605</strain>
    </source>
</reference>
<dbReference type="PATRIC" id="fig|1121307.3.peg.1327"/>
<gene>
    <name evidence="8" type="primary">flgE</name>
    <name evidence="8" type="ORF">CLCY_2c04690</name>
</gene>
<dbReference type="NCBIfam" id="TIGR03506">
    <property type="entry name" value="FlgEFG_subfam"/>
    <property type="match status" value="1"/>
</dbReference>
<dbReference type="Pfam" id="PF06429">
    <property type="entry name" value="Flg_bbr_C"/>
    <property type="match status" value="1"/>
</dbReference>
<evidence type="ECO:0000313" key="8">
    <source>
        <dbReference type="EMBL" id="KMT21707.1"/>
    </source>
</evidence>
<keyword evidence="8" id="KW-0282">Flagellum</keyword>
<dbReference type="InterPro" id="IPR020013">
    <property type="entry name" value="Flagellar_FlgE/F/G"/>
</dbReference>
<dbReference type="GO" id="GO:0009424">
    <property type="term" value="C:bacterial-type flagellum hook"/>
    <property type="evidence" value="ECO:0007669"/>
    <property type="project" value="TreeGrafter"/>
</dbReference>
<comment type="subcellular location">
    <subcellularLocation>
        <location evidence="1 4">Bacterial flagellum basal body</location>
    </subcellularLocation>
</comment>
<feature type="domain" description="Flagellar basal-body/hook protein C-terminal" evidence="6">
    <location>
        <begin position="379"/>
        <end position="423"/>
    </location>
</feature>
<dbReference type="InterPro" id="IPR019776">
    <property type="entry name" value="Flagellar_basal_body_rod_CS"/>
</dbReference>
<dbReference type="SUPFAM" id="SSF117143">
    <property type="entry name" value="Flagellar hook protein flgE"/>
    <property type="match status" value="1"/>
</dbReference>
<keyword evidence="8" id="KW-0966">Cell projection</keyword>
<evidence type="ECO:0000313" key="9">
    <source>
        <dbReference type="Proteomes" id="UP000036756"/>
    </source>
</evidence>
<dbReference type="InterPro" id="IPR001444">
    <property type="entry name" value="Flag_bb_rod_N"/>
</dbReference>
<keyword evidence="3 4" id="KW-0975">Bacterial flagellum</keyword>
<evidence type="ECO:0000256" key="4">
    <source>
        <dbReference type="RuleBase" id="RU362116"/>
    </source>
</evidence>
<keyword evidence="9" id="KW-1185">Reference proteome</keyword>
<dbReference type="PROSITE" id="PS00588">
    <property type="entry name" value="FLAGELLA_BB_ROD"/>
    <property type="match status" value="1"/>
</dbReference>
<accession>A0A0J8D741</accession>
<dbReference type="PANTHER" id="PTHR30435">
    <property type="entry name" value="FLAGELLAR PROTEIN"/>
    <property type="match status" value="1"/>
</dbReference>
<evidence type="ECO:0000259" key="5">
    <source>
        <dbReference type="Pfam" id="PF00460"/>
    </source>
</evidence>
<proteinExistence type="inferred from homology"/>
<organism evidence="8 9">
    <name type="scientific">Clostridium cylindrosporum DSM 605</name>
    <dbReference type="NCBI Taxonomy" id="1121307"/>
    <lineage>
        <taxon>Bacteria</taxon>
        <taxon>Bacillati</taxon>
        <taxon>Bacillota</taxon>
        <taxon>Clostridia</taxon>
        <taxon>Eubacteriales</taxon>
        <taxon>Clostridiaceae</taxon>
        <taxon>Clostridium</taxon>
    </lineage>
</organism>
<evidence type="ECO:0000256" key="1">
    <source>
        <dbReference type="ARBA" id="ARBA00004117"/>
    </source>
</evidence>
<dbReference type="Pfam" id="PF00460">
    <property type="entry name" value="Flg_bb_rod"/>
    <property type="match status" value="1"/>
</dbReference>
<comment type="function">
    <text evidence="4">A flexible structure which links the flagellar filament to the drive apparatus in the basal body.</text>
</comment>
<name>A0A0J8D741_CLOCY</name>
<dbReference type="InterPro" id="IPR037925">
    <property type="entry name" value="FlgE/F/G-like"/>
</dbReference>
<evidence type="ECO:0000256" key="2">
    <source>
        <dbReference type="ARBA" id="ARBA00009677"/>
    </source>
</evidence>
<evidence type="ECO:0000259" key="7">
    <source>
        <dbReference type="Pfam" id="PF22692"/>
    </source>
</evidence>
<dbReference type="Pfam" id="PF22692">
    <property type="entry name" value="LlgE_F_G_D1"/>
    <property type="match status" value="1"/>
</dbReference>
<evidence type="ECO:0000259" key="6">
    <source>
        <dbReference type="Pfam" id="PF06429"/>
    </source>
</evidence>
<sequence>MIRSMYSGISGMKNQQVKMDTIGNNIANLSTTSFKGSRVTFKDALTQTMQSASAPTFAVGGANPRQVGLGMAVSSVDKNMAQGTLQPTGRSTDIAIQGSGYFMVQNGPEVFYTRDGSFTLDKFGDLVTSEGLRVMGQDKAGTRGPINLPLEHDTVPAIKIQGTVGASTKELLQIKLYGFDGAGIEKINIDNTVDGGANPVVFKTADKSITINIKGYSSLTELERAITTQLKNIGEMSEEQLKATDAATVAKKDIKENIIDKGIYGIGVTGDYAEAKNATGLGVMPESRPRNTDGTINTAATTGFYTEKMQIGSFSMGKDGTIRAVYGEDVFEVARLEIAKFVNDSGLEAKGSNLYRETANSGQATKGFPGDIGFGTSEQGFLEMSNVDLANEFTDMIVTSRSYQANSKTITTSDEMLQELLNLKR</sequence>
<dbReference type="AlphaFoldDB" id="A0A0J8D741"/>
<feature type="domain" description="Flagellar basal body rod protein N-terminal" evidence="5">
    <location>
        <begin position="5"/>
        <end position="35"/>
    </location>
</feature>
<dbReference type="STRING" id="1121307.CLCY_2c04690"/>
<dbReference type="Proteomes" id="UP000036756">
    <property type="component" value="Unassembled WGS sequence"/>
</dbReference>
<dbReference type="GO" id="GO:0005829">
    <property type="term" value="C:cytosol"/>
    <property type="evidence" value="ECO:0007669"/>
    <property type="project" value="TreeGrafter"/>
</dbReference>
<dbReference type="InterPro" id="IPR010930">
    <property type="entry name" value="Flg_bb/hook_C_dom"/>
</dbReference>
<comment type="similarity">
    <text evidence="2 4">Belongs to the flagella basal body rod proteins family.</text>
</comment>
<keyword evidence="8" id="KW-0969">Cilium</keyword>